<feature type="region of interest" description="Disordered" evidence="1">
    <location>
        <begin position="80"/>
        <end position="101"/>
    </location>
</feature>
<dbReference type="Proteomes" id="UP000294508">
    <property type="component" value="Unassembled WGS sequence"/>
</dbReference>
<organism evidence="3 4">
    <name type="scientific">Kribbella steppae</name>
    <dbReference type="NCBI Taxonomy" id="2512223"/>
    <lineage>
        <taxon>Bacteria</taxon>
        <taxon>Bacillati</taxon>
        <taxon>Actinomycetota</taxon>
        <taxon>Actinomycetes</taxon>
        <taxon>Propionibacteriales</taxon>
        <taxon>Kribbellaceae</taxon>
        <taxon>Kribbella</taxon>
    </lineage>
</organism>
<proteinExistence type="predicted"/>
<keyword evidence="2" id="KW-0812">Transmembrane</keyword>
<dbReference type="AlphaFoldDB" id="A0A4R2H312"/>
<comment type="caution">
    <text evidence="3">The sequence shown here is derived from an EMBL/GenBank/DDBJ whole genome shotgun (WGS) entry which is preliminary data.</text>
</comment>
<dbReference type="EMBL" id="SLWN01000017">
    <property type="protein sequence ID" value="TCO17725.1"/>
    <property type="molecule type" value="Genomic_DNA"/>
</dbReference>
<sequence>MGSEVGMLTPRHQALLMTLAGMTVGVAVFGTVLAINGDLTGNDTPAGIVNNQSTPSTPSCTGCLQPDSLQYRLQTFGSKSDPVSAEVPTSWKSTQEGTRPRFADSTGVWQIRFDTRGSSRSPAEQVESRARSIDERDLKVISRDNGTLIYTYVDQTRGPRMGLSRWVSTDGGQSSAVEITVGGRPKDEAALRAVLEQATKTLQLPTAPNDTRPG</sequence>
<keyword evidence="2" id="KW-0472">Membrane</keyword>
<accession>A0A4R2H312</accession>
<evidence type="ECO:0000313" key="4">
    <source>
        <dbReference type="Proteomes" id="UP000294508"/>
    </source>
</evidence>
<gene>
    <name evidence="3" type="ORF">EV652_117178</name>
</gene>
<protein>
    <submittedName>
        <fullName evidence="3">Uncharacterized protein</fullName>
    </submittedName>
</protein>
<name>A0A4R2H312_9ACTN</name>
<reference evidence="3 4" key="1">
    <citation type="journal article" date="2015" name="Stand. Genomic Sci.">
        <title>Genomic Encyclopedia of Bacterial and Archaeal Type Strains, Phase III: the genomes of soil and plant-associated and newly described type strains.</title>
        <authorList>
            <person name="Whitman W.B."/>
            <person name="Woyke T."/>
            <person name="Klenk H.P."/>
            <person name="Zhou Y."/>
            <person name="Lilburn T.G."/>
            <person name="Beck B.J."/>
            <person name="De Vos P."/>
            <person name="Vandamme P."/>
            <person name="Eisen J.A."/>
            <person name="Garrity G."/>
            <person name="Hugenholtz P."/>
            <person name="Kyrpides N.C."/>
        </authorList>
    </citation>
    <scope>NUCLEOTIDE SEQUENCE [LARGE SCALE GENOMIC DNA]</scope>
    <source>
        <strain evidence="3 4">VKM Ac-2572</strain>
    </source>
</reference>
<feature type="transmembrane region" description="Helical" evidence="2">
    <location>
        <begin position="14"/>
        <end position="35"/>
    </location>
</feature>
<keyword evidence="2" id="KW-1133">Transmembrane helix</keyword>
<keyword evidence="4" id="KW-1185">Reference proteome</keyword>
<evidence type="ECO:0000256" key="2">
    <source>
        <dbReference type="SAM" id="Phobius"/>
    </source>
</evidence>
<evidence type="ECO:0000313" key="3">
    <source>
        <dbReference type="EMBL" id="TCO17725.1"/>
    </source>
</evidence>
<evidence type="ECO:0000256" key="1">
    <source>
        <dbReference type="SAM" id="MobiDB-lite"/>
    </source>
</evidence>
<dbReference type="RefSeq" id="WP_242002248.1">
    <property type="nucleotide sequence ID" value="NZ_SLWN01000017.1"/>
</dbReference>